<dbReference type="SUPFAM" id="SSF46689">
    <property type="entry name" value="Homeodomain-like"/>
    <property type="match status" value="1"/>
</dbReference>
<keyword evidence="1" id="KW-0238">DNA-binding</keyword>
<dbReference type="CDD" id="cd00086">
    <property type="entry name" value="homeodomain"/>
    <property type="match status" value="1"/>
</dbReference>
<dbReference type="EMBL" id="NEDP02005569">
    <property type="protein sequence ID" value="OWF38306.1"/>
    <property type="molecule type" value="Genomic_DNA"/>
</dbReference>
<keyword evidence="1" id="KW-0371">Homeobox</keyword>
<dbReference type="GO" id="GO:0005634">
    <property type="term" value="C:nucleus"/>
    <property type="evidence" value="ECO:0007669"/>
    <property type="project" value="UniProtKB-SubCell"/>
</dbReference>
<keyword evidence="4" id="KW-1185">Reference proteome</keyword>
<feature type="domain" description="Homeobox" evidence="2">
    <location>
        <begin position="21"/>
        <end position="58"/>
    </location>
</feature>
<dbReference type="InterPro" id="IPR009057">
    <property type="entry name" value="Homeodomain-like_sf"/>
</dbReference>
<evidence type="ECO:0000256" key="1">
    <source>
        <dbReference type="RuleBase" id="RU000682"/>
    </source>
</evidence>
<comment type="subcellular location">
    <subcellularLocation>
        <location evidence="1">Nucleus</location>
    </subcellularLocation>
</comment>
<comment type="caution">
    <text evidence="3">The sequence shown here is derived from an EMBL/GenBank/DDBJ whole genome shotgun (WGS) entry which is preliminary data.</text>
</comment>
<protein>
    <recommendedName>
        <fullName evidence="2">Homeobox domain-containing protein</fullName>
    </recommendedName>
</protein>
<dbReference type="Pfam" id="PF00046">
    <property type="entry name" value="Homeodomain"/>
    <property type="match status" value="1"/>
</dbReference>
<gene>
    <name evidence="3" type="ORF">KP79_PYT17232</name>
</gene>
<keyword evidence="1" id="KW-0539">Nucleus</keyword>
<dbReference type="AlphaFoldDB" id="A0A210PPD8"/>
<accession>A0A210PPD8</accession>
<evidence type="ECO:0000259" key="2">
    <source>
        <dbReference type="Pfam" id="PF00046"/>
    </source>
</evidence>
<dbReference type="InterPro" id="IPR001356">
    <property type="entry name" value="HD"/>
</dbReference>
<name>A0A210PPD8_MIZYE</name>
<organism evidence="3 4">
    <name type="scientific">Mizuhopecten yessoensis</name>
    <name type="common">Japanese scallop</name>
    <name type="synonym">Patinopecten yessoensis</name>
    <dbReference type="NCBI Taxonomy" id="6573"/>
    <lineage>
        <taxon>Eukaryota</taxon>
        <taxon>Metazoa</taxon>
        <taxon>Spiralia</taxon>
        <taxon>Lophotrochozoa</taxon>
        <taxon>Mollusca</taxon>
        <taxon>Bivalvia</taxon>
        <taxon>Autobranchia</taxon>
        <taxon>Pteriomorphia</taxon>
        <taxon>Pectinida</taxon>
        <taxon>Pectinoidea</taxon>
        <taxon>Pectinidae</taxon>
        <taxon>Mizuhopecten</taxon>
    </lineage>
</organism>
<sequence length="59" mass="6690">MSTGNITAQLTPPYLLPKMRMEQEKVLEENFRKNRNPTDLDVILIAAEAGLMEDDVKVT</sequence>
<evidence type="ECO:0000313" key="4">
    <source>
        <dbReference type="Proteomes" id="UP000242188"/>
    </source>
</evidence>
<reference evidence="3 4" key="1">
    <citation type="journal article" date="2017" name="Nat. Ecol. Evol.">
        <title>Scallop genome provides insights into evolution of bilaterian karyotype and development.</title>
        <authorList>
            <person name="Wang S."/>
            <person name="Zhang J."/>
            <person name="Jiao W."/>
            <person name="Li J."/>
            <person name="Xun X."/>
            <person name="Sun Y."/>
            <person name="Guo X."/>
            <person name="Huan P."/>
            <person name="Dong B."/>
            <person name="Zhang L."/>
            <person name="Hu X."/>
            <person name="Sun X."/>
            <person name="Wang J."/>
            <person name="Zhao C."/>
            <person name="Wang Y."/>
            <person name="Wang D."/>
            <person name="Huang X."/>
            <person name="Wang R."/>
            <person name="Lv J."/>
            <person name="Li Y."/>
            <person name="Zhang Z."/>
            <person name="Liu B."/>
            <person name="Lu W."/>
            <person name="Hui Y."/>
            <person name="Liang J."/>
            <person name="Zhou Z."/>
            <person name="Hou R."/>
            <person name="Li X."/>
            <person name="Liu Y."/>
            <person name="Li H."/>
            <person name="Ning X."/>
            <person name="Lin Y."/>
            <person name="Zhao L."/>
            <person name="Xing Q."/>
            <person name="Dou J."/>
            <person name="Li Y."/>
            <person name="Mao J."/>
            <person name="Guo H."/>
            <person name="Dou H."/>
            <person name="Li T."/>
            <person name="Mu C."/>
            <person name="Jiang W."/>
            <person name="Fu Q."/>
            <person name="Fu X."/>
            <person name="Miao Y."/>
            <person name="Liu J."/>
            <person name="Yu Q."/>
            <person name="Li R."/>
            <person name="Liao H."/>
            <person name="Li X."/>
            <person name="Kong Y."/>
            <person name="Jiang Z."/>
            <person name="Chourrout D."/>
            <person name="Li R."/>
            <person name="Bao Z."/>
        </authorList>
    </citation>
    <scope>NUCLEOTIDE SEQUENCE [LARGE SCALE GENOMIC DNA]</scope>
    <source>
        <strain evidence="3 4">PY_sf001</strain>
    </source>
</reference>
<evidence type="ECO:0000313" key="3">
    <source>
        <dbReference type="EMBL" id="OWF38306.1"/>
    </source>
</evidence>
<dbReference type="GO" id="GO:0003677">
    <property type="term" value="F:DNA binding"/>
    <property type="evidence" value="ECO:0007669"/>
    <property type="project" value="UniProtKB-KW"/>
</dbReference>
<dbReference type="Proteomes" id="UP000242188">
    <property type="component" value="Unassembled WGS sequence"/>
</dbReference>
<proteinExistence type="predicted"/>